<dbReference type="EMBL" id="JAVDXW010000001">
    <property type="protein sequence ID" value="MDR7300385.1"/>
    <property type="molecule type" value="Genomic_DNA"/>
</dbReference>
<dbReference type="AlphaFoldDB" id="A0AAE4CJS4"/>
<evidence type="ECO:0000256" key="1">
    <source>
        <dbReference type="ARBA" id="ARBA00022649"/>
    </source>
</evidence>
<comment type="caution">
    <text evidence="2">The sequence shown here is derived from an EMBL/GenBank/DDBJ whole genome shotgun (WGS) entry which is preliminary data.</text>
</comment>
<keyword evidence="3" id="KW-1185">Reference proteome</keyword>
<keyword evidence="1" id="KW-1277">Toxin-antitoxin system</keyword>
<reference evidence="2" key="1">
    <citation type="submission" date="2023-07" db="EMBL/GenBank/DDBJ databases">
        <title>Sequencing the genomes of 1000 actinobacteria strains.</title>
        <authorList>
            <person name="Klenk H.-P."/>
        </authorList>
    </citation>
    <scope>NUCLEOTIDE SEQUENCE</scope>
    <source>
        <strain evidence="2">DSM 45977</strain>
    </source>
</reference>
<sequence length="90" mass="10285">MALNIKDSVTEQMATEVAELAGETKTQAVRHGLEELRERLLKERRCSERGARLERFLEYEAWPQVPADVLGQPMTRDEREEILGYGPEGV</sequence>
<dbReference type="InterPro" id="IPR011660">
    <property type="entry name" value="VapB-like"/>
</dbReference>
<dbReference type="RefSeq" id="WP_310269065.1">
    <property type="nucleotide sequence ID" value="NZ_JAVDXW010000001.1"/>
</dbReference>
<accession>A0AAE4CJS4</accession>
<organism evidence="2 3">
    <name type="scientific">Haloactinomyces albus</name>
    <dbReference type="NCBI Taxonomy" id="1352928"/>
    <lineage>
        <taxon>Bacteria</taxon>
        <taxon>Bacillati</taxon>
        <taxon>Actinomycetota</taxon>
        <taxon>Actinomycetes</taxon>
        <taxon>Actinopolysporales</taxon>
        <taxon>Actinopolysporaceae</taxon>
        <taxon>Haloactinomyces</taxon>
    </lineage>
</organism>
<dbReference type="Pfam" id="PF07704">
    <property type="entry name" value="PSK_trans_fac"/>
    <property type="match status" value="1"/>
</dbReference>
<dbReference type="Proteomes" id="UP001180845">
    <property type="component" value="Unassembled WGS sequence"/>
</dbReference>
<evidence type="ECO:0000313" key="3">
    <source>
        <dbReference type="Proteomes" id="UP001180845"/>
    </source>
</evidence>
<proteinExistence type="predicted"/>
<protein>
    <submittedName>
        <fullName evidence="2">Antitoxin VapB</fullName>
    </submittedName>
</protein>
<evidence type="ECO:0000313" key="2">
    <source>
        <dbReference type="EMBL" id="MDR7300385.1"/>
    </source>
</evidence>
<gene>
    <name evidence="2" type="ORF">JOF55_000566</name>
</gene>
<name>A0AAE4CJS4_9ACTN</name>